<gene>
    <name evidence="3" type="ORF">CAL20_10355</name>
</gene>
<evidence type="ECO:0000259" key="2">
    <source>
        <dbReference type="Pfam" id="PF01425"/>
    </source>
</evidence>
<dbReference type="Gene3D" id="3.90.1300.10">
    <property type="entry name" value="Amidase signature (AS) domain"/>
    <property type="match status" value="1"/>
</dbReference>
<keyword evidence="4" id="KW-1185">Reference proteome</keyword>
<dbReference type="EMBL" id="NEVQ01000013">
    <property type="protein sequence ID" value="OZI55865.1"/>
    <property type="molecule type" value="Genomic_DNA"/>
</dbReference>
<evidence type="ECO:0000256" key="1">
    <source>
        <dbReference type="SAM" id="MobiDB-lite"/>
    </source>
</evidence>
<dbReference type="OrthoDB" id="8641877at2"/>
<proteinExistence type="predicted"/>
<dbReference type="InterPro" id="IPR036928">
    <property type="entry name" value="AS_sf"/>
</dbReference>
<dbReference type="InterPro" id="IPR000120">
    <property type="entry name" value="Amidase"/>
</dbReference>
<comment type="caution">
    <text evidence="3">The sequence shown here is derived from an EMBL/GenBank/DDBJ whole genome shotgun (WGS) entry which is preliminary data.</text>
</comment>
<sequence length="425" mass="45370">MEKPGLELASTLHEIVSRTVDGREAAMNEALARIGERDAQVQAWIYIENAETLREAASTMPADLPLAGVPFAVKDVIDVAGMPTRCGSTAEPDVPRAFDASCVALLRRAGAVPVGKVVTAEYAFRRPGPTQNPRAPGHSPGGSSSGSAAAVAAGMIPFALGTQTGGSIIRPAAYCGVVGFKPSFGAVFRDGLRQTCESLDVIGWHTRSVADTRLLADVLLPYPRPDAGVATPPRTVAIVRGDPDNLLEKASERALAAAREAFERHGIRCVDVPFDRASEIAEIHATIMHYEFARSLSPVVQRCPDQVSASLLETVRKGFNIAAQDYLAQRHAQLYWRDRWAELIGDADLLVTPSTPGVAPQGLASTGTSAFNRIWSALGWPCLHLPMDTEDAGLPIGVQLVGRYESDHQLLSWATALHGMLLTGE</sequence>
<dbReference type="Pfam" id="PF01425">
    <property type="entry name" value="Amidase"/>
    <property type="match status" value="1"/>
</dbReference>
<name>A0A261U2L2_9BORD</name>
<evidence type="ECO:0000313" key="4">
    <source>
        <dbReference type="Proteomes" id="UP000216885"/>
    </source>
</evidence>
<dbReference type="PANTHER" id="PTHR11895">
    <property type="entry name" value="TRANSAMIDASE"/>
    <property type="match status" value="1"/>
</dbReference>
<dbReference type="SUPFAM" id="SSF75304">
    <property type="entry name" value="Amidase signature (AS) enzymes"/>
    <property type="match status" value="1"/>
</dbReference>
<organism evidence="3 4">
    <name type="scientific">Bordetella genomosp. 4</name>
    <dbReference type="NCBI Taxonomy" id="463044"/>
    <lineage>
        <taxon>Bacteria</taxon>
        <taxon>Pseudomonadati</taxon>
        <taxon>Pseudomonadota</taxon>
        <taxon>Betaproteobacteria</taxon>
        <taxon>Burkholderiales</taxon>
        <taxon>Alcaligenaceae</taxon>
        <taxon>Bordetella</taxon>
    </lineage>
</organism>
<dbReference type="InterPro" id="IPR023631">
    <property type="entry name" value="Amidase_dom"/>
</dbReference>
<accession>A0A261U2L2</accession>
<dbReference type="AlphaFoldDB" id="A0A261U2L2"/>
<evidence type="ECO:0000313" key="3">
    <source>
        <dbReference type="EMBL" id="OZI55865.1"/>
    </source>
</evidence>
<reference evidence="3 4" key="1">
    <citation type="submission" date="2017-05" db="EMBL/GenBank/DDBJ databases">
        <title>Complete and WGS of Bordetella genogroups.</title>
        <authorList>
            <person name="Spilker T."/>
            <person name="LiPuma J."/>
        </authorList>
    </citation>
    <scope>NUCLEOTIDE SEQUENCE [LARGE SCALE GENOMIC DNA]</scope>
    <source>
        <strain evidence="3 4">AU9919</strain>
    </source>
</reference>
<dbReference type="Proteomes" id="UP000216885">
    <property type="component" value="Unassembled WGS sequence"/>
</dbReference>
<feature type="domain" description="Amidase" evidence="2">
    <location>
        <begin position="27"/>
        <end position="411"/>
    </location>
</feature>
<protein>
    <recommendedName>
        <fullName evidence="2">Amidase domain-containing protein</fullName>
    </recommendedName>
</protein>
<dbReference type="PANTHER" id="PTHR11895:SF151">
    <property type="entry name" value="GLUTAMYL-TRNA(GLN) AMIDOTRANSFERASE SUBUNIT A"/>
    <property type="match status" value="1"/>
</dbReference>
<dbReference type="GO" id="GO:0003824">
    <property type="term" value="F:catalytic activity"/>
    <property type="evidence" value="ECO:0007669"/>
    <property type="project" value="InterPro"/>
</dbReference>
<dbReference type="RefSeq" id="WP_094820921.1">
    <property type="nucleotide sequence ID" value="NZ_NEVO01000007.1"/>
</dbReference>
<feature type="region of interest" description="Disordered" evidence="1">
    <location>
        <begin position="125"/>
        <end position="146"/>
    </location>
</feature>